<protein>
    <submittedName>
        <fullName evidence="1">Uncharacterized protein</fullName>
    </submittedName>
</protein>
<accession>A0A0D0Q558</accession>
<comment type="caution">
    <text evidence="1">The sequence shown here is derived from an EMBL/GenBank/DDBJ whole genome shotgun (WGS) entry which is preliminary data.</text>
</comment>
<evidence type="ECO:0000313" key="2">
    <source>
        <dbReference type="Proteomes" id="UP000032066"/>
    </source>
</evidence>
<proteinExistence type="predicted"/>
<dbReference type="EMBL" id="JXZB01000001">
    <property type="protein sequence ID" value="KIQ66138.1"/>
    <property type="molecule type" value="Genomic_DNA"/>
</dbReference>
<dbReference type="PATRIC" id="fig|2064.6.peg.8"/>
<dbReference type="AlphaFoldDB" id="A0A0D0Q558"/>
<gene>
    <name evidence="1" type="ORF">TR51_00025</name>
</gene>
<sequence>MRPVFHQAVAPFLDDADAAVRGTAPAAALALAEHPALAPHRDDLAVRARRLLLASDVRWEPGGTGKMIT</sequence>
<dbReference type="RefSeq" id="WP_043907119.1">
    <property type="nucleotide sequence ID" value="NZ_JXZB01000001.1"/>
</dbReference>
<reference evidence="1 2" key="1">
    <citation type="submission" date="2015-02" db="EMBL/GenBank/DDBJ databases">
        <title>Draft genome sequence of Kitasatospora griseola MF730-N6, a bafilomycin, terpentecin and satosporin producer.</title>
        <authorList>
            <person name="Arens J.C."/>
            <person name="Haltli B."/>
            <person name="Kerr R.G."/>
        </authorList>
    </citation>
    <scope>NUCLEOTIDE SEQUENCE [LARGE SCALE GENOMIC DNA]</scope>
    <source>
        <strain evidence="1 2">MF730-N6</strain>
    </source>
</reference>
<organism evidence="1 2">
    <name type="scientific">Kitasatospora griseola</name>
    <name type="common">Streptomyces griseolosporeus</name>
    <dbReference type="NCBI Taxonomy" id="2064"/>
    <lineage>
        <taxon>Bacteria</taxon>
        <taxon>Bacillati</taxon>
        <taxon>Actinomycetota</taxon>
        <taxon>Actinomycetes</taxon>
        <taxon>Kitasatosporales</taxon>
        <taxon>Streptomycetaceae</taxon>
        <taxon>Kitasatospora</taxon>
    </lineage>
</organism>
<dbReference type="Proteomes" id="UP000032066">
    <property type="component" value="Unassembled WGS sequence"/>
</dbReference>
<name>A0A0D0Q558_KITGR</name>
<keyword evidence="2" id="KW-1185">Reference proteome</keyword>
<evidence type="ECO:0000313" key="1">
    <source>
        <dbReference type="EMBL" id="KIQ66138.1"/>
    </source>
</evidence>